<dbReference type="OrthoDB" id="9803824at2"/>
<gene>
    <name evidence="6" type="ORF">FW784_13340</name>
</gene>
<comment type="cofactor">
    <cofactor evidence="1">
        <name>Mg(2+)</name>
        <dbReference type="ChEBI" id="CHEBI:18420"/>
    </cofactor>
</comment>
<reference evidence="6 7" key="1">
    <citation type="submission" date="2019-08" db="EMBL/GenBank/DDBJ databases">
        <title>Draft genome sequence of Lysobacter sp. UKS-15.</title>
        <authorList>
            <person name="Im W.-T."/>
        </authorList>
    </citation>
    <scope>NUCLEOTIDE SEQUENCE [LARGE SCALE GENOMIC DNA]</scope>
    <source>
        <strain evidence="6 7">UKS-15</strain>
    </source>
</reference>
<dbReference type="EMBL" id="VTRV01000216">
    <property type="protein sequence ID" value="TZF82424.1"/>
    <property type="molecule type" value="Genomic_DNA"/>
</dbReference>
<dbReference type="InterPro" id="IPR000160">
    <property type="entry name" value="GGDEF_dom"/>
</dbReference>
<dbReference type="InterPro" id="IPR029787">
    <property type="entry name" value="Nucleotide_cyclase"/>
</dbReference>
<keyword evidence="7" id="KW-1185">Reference proteome</keyword>
<dbReference type="PANTHER" id="PTHR45138:SF9">
    <property type="entry name" value="DIGUANYLATE CYCLASE DGCM-RELATED"/>
    <property type="match status" value="1"/>
</dbReference>
<dbReference type="SUPFAM" id="SSF55073">
    <property type="entry name" value="Nucleotide cyclase"/>
    <property type="match status" value="1"/>
</dbReference>
<organism evidence="6 7">
    <name type="scientific">Cognatilysobacter lacus</name>
    <dbReference type="NCBI Taxonomy" id="1643323"/>
    <lineage>
        <taxon>Bacteria</taxon>
        <taxon>Pseudomonadati</taxon>
        <taxon>Pseudomonadota</taxon>
        <taxon>Gammaproteobacteria</taxon>
        <taxon>Lysobacterales</taxon>
        <taxon>Lysobacteraceae</taxon>
        <taxon>Cognatilysobacter</taxon>
    </lineage>
</organism>
<feature type="transmembrane region" description="Helical" evidence="4">
    <location>
        <begin position="12"/>
        <end position="32"/>
    </location>
</feature>
<evidence type="ECO:0000256" key="1">
    <source>
        <dbReference type="ARBA" id="ARBA00001946"/>
    </source>
</evidence>
<feature type="domain" description="GGDEF" evidence="5">
    <location>
        <begin position="197"/>
        <end position="325"/>
    </location>
</feature>
<dbReference type="PANTHER" id="PTHR45138">
    <property type="entry name" value="REGULATORY COMPONENTS OF SENSORY TRANSDUCTION SYSTEM"/>
    <property type="match status" value="1"/>
</dbReference>
<keyword evidence="4" id="KW-1133">Transmembrane helix</keyword>
<name>A0A5D8YQ64_9GAMM</name>
<dbReference type="Gene3D" id="3.30.70.270">
    <property type="match status" value="1"/>
</dbReference>
<dbReference type="PROSITE" id="PS50887">
    <property type="entry name" value="GGDEF"/>
    <property type="match status" value="1"/>
</dbReference>
<dbReference type="FunFam" id="3.30.70.270:FF:000001">
    <property type="entry name" value="Diguanylate cyclase domain protein"/>
    <property type="match status" value="1"/>
</dbReference>
<evidence type="ECO:0000256" key="3">
    <source>
        <dbReference type="ARBA" id="ARBA00034247"/>
    </source>
</evidence>
<dbReference type="GO" id="GO:1902201">
    <property type="term" value="P:negative regulation of bacterial-type flagellum-dependent cell motility"/>
    <property type="evidence" value="ECO:0007669"/>
    <property type="project" value="TreeGrafter"/>
</dbReference>
<dbReference type="EC" id="2.7.7.65" evidence="2"/>
<feature type="transmembrane region" description="Helical" evidence="4">
    <location>
        <begin position="66"/>
        <end position="88"/>
    </location>
</feature>
<dbReference type="InterPro" id="IPR050469">
    <property type="entry name" value="Diguanylate_Cyclase"/>
</dbReference>
<dbReference type="CDD" id="cd01949">
    <property type="entry name" value="GGDEF"/>
    <property type="match status" value="1"/>
</dbReference>
<dbReference type="GO" id="GO:0005886">
    <property type="term" value="C:plasma membrane"/>
    <property type="evidence" value="ECO:0007669"/>
    <property type="project" value="TreeGrafter"/>
</dbReference>
<evidence type="ECO:0000256" key="2">
    <source>
        <dbReference type="ARBA" id="ARBA00012528"/>
    </source>
</evidence>
<dbReference type="SMART" id="SM00267">
    <property type="entry name" value="GGDEF"/>
    <property type="match status" value="1"/>
</dbReference>
<comment type="caution">
    <text evidence="6">The sequence shown here is derived from an EMBL/GenBank/DDBJ whole genome shotgun (WGS) entry which is preliminary data.</text>
</comment>
<keyword evidence="4" id="KW-0472">Membrane</keyword>
<dbReference type="GO" id="GO:0052621">
    <property type="term" value="F:diguanylate cyclase activity"/>
    <property type="evidence" value="ECO:0007669"/>
    <property type="project" value="UniProtKB-EC"/>
</dbReference>
<keyword evidence="4" id="KW-0812">Transmembrane</keyword>
<feature type="transmembrane region" description="Helical" evidence="4">
    <location>
        <begin position="39"/>
        <end position="60"/>
    </location>
</feature>
<evidence type="ECO:0000259" key="5">
    <source>
        <dbReference type="PROSITE" id="PS50887"/>
    </source>
</evidence>
<dbReference type="RefSeq" id="WP_149353815.1">
    <property type="nucleotide sequence ID" value="NZ_VTRV01000216.1"/>
</dbReference>
<feature type="transmembrane region" description="Helical" evidence="4">
    <location>
        <begin position="109"/>
        <end position="129"/>
    </location>
</feature>
<accession>A0A5D8YQ64</accession>
<proteinExistence type="predicted"/>
<dbReference type="InterPro" id="IPR043128">
    <property type="entry name" value="Rev_trsase/Diguanyl_cyclase"/>
</dbReference>
<sequence>MSRERLRTDFQFAVLVLFCTVALAGVTPFVIYRYVVGDVVLGVIDTAIVAALAGTLLYVWRGGDAAPASLFIVVTTTIGCLVVARMVGMSGALWSYPAIAAGFLLIRRTRALLAASLLILLLALDGGAFPSELARLMYFSSASVTCLLAFVFARHTALQRAQLEALASRDPLTGAANRRAMARELHIAAETARRHRAPVGLLVMDLDHFKRVNDALGHEAGDSVLVDFARLVQSHCRAGDRLFRYGGEEFVLLVPGSDANDLRPLADSLRRAVSAALRSPCGPITVSVGGAVLRADEDNQQWLARADAAMYEAKHQGRDRVVVDG</sequence>
<dbReference type="GO" id="GO:0043709">
    <property type="term" value="P:cell adhesion involved in single-species biofilm formation"/>
    <property type="evidence" value="ECO:0007669"/>
    <property type="project" value="TreeGrafter"/>
</dbReference>
<dbReference type="NCBIfam" id="TIGR00254">
    <property type="entry name" value="GGDEF"/>
    <property type="match status" value="1"/>
</dbReference>
<dbReference type="Pfam" id="PF00990">
    <property type="entry name" value="GGDEF"/>
    <property type="match status" value="1"/>
</dbReference>
<evidence type="ECO:0000256" key="4">
    <source>
        <dbReference type="SAM" id="Phobius"/>
    </source>
</evidence>
<dbReference type="AlphaFoldDB" id="A0A5D8YQ64"/>
<feature type="transmembrane region" description="Helical" evidence="4">
    <location>
        <begin position="135"/>
        <end position="153"/>
    </location>
</feature>
<comment type="catalytic activity">
    <reaction evidence="3">
        <text>2 GTP = 3',3'-c-di-GMP + 2 diphosphate</text>
        <dbReference type="Rhea" id="RHEA:24898"/>
        <dbReference type="ChEBI" id="CHEBI:33019"/>
        <dbReference type="ChEBI" id="CHEBI:37565"/>
        <dbReference type="ChEBI" id="CHEBI:58805"/>
        <dbReference type="EC" id="2.7.7.65"/>
    </reaction>
</comment>
<evidence type="ECO:0000313" key="7">
    <source>
        <dbReference type="Proteomes" id="UP000323164"/>
    </source>
</evidence>
<dbReference type="Proteomes" id="UP000323164">
    <property type="component" value="Unassembled WGS sequence"/>
</dbReference>
<protein>
    <recommendedName>
        <fullName evidence="2">diguanylate cyclase</fullName>
        <ecNumber evidence="2">2.7.7.65</ecNumber>
    </recommendedName>
</protein>
<evidence type="ECO:0000313" key="6">
    <source>
        <dbReference type="EMBL" id="TZF82424.1"/>
    </source>
</evidence>